<evidence type="ECO:0000313" key="2">
    <source>
        <dbReference type="Proteomes" id="UP001319827"/>
    </source>
</evidence>
<dbReference type="PROSITE" id="PS51257">
    <property type="entry name" value="PROKAR_LIPOPROTEIN"/>
    <property type="match status" value="1"/>
</dbReference>
<protein>
    <recommendedName>
        <fullName evidence="3">Lipoprotein</fullName>
    </recommendedName>
</protein>
<name>A0ABM8HYH4_9BACT</name>
<dbReference type="RefSeq" id="WP_221249010.1">
    <property type="nucleotide sequence ID" value="NZ_AP024355.1"/>
</dbReference>
<dbReference type="Proteomes" id="UP001319827">
    <property type="component" value="Chromosome"/>
</dbReference>
<dbReference type="EMBL" id="AP024355">
    <property type="protein sequence ID" value="BCR05592.1"/>
    <property type="molecule type" value="Genomic_DNA"/>
</dbReference>
<keyword evidence="2" id="KW-1185">Reference proteome</keyword>
<reference evidence="1 2" key="2">
    <citation type="journal article" date="2021" name="Int. J. Syst. Evol. Microbiol.">
        <title>Isolation and Polyphasic Characterization of Desulfuromonas versatilis sp. Nov., an Electrogenic Bacteria Capable of Versatile Metabolism Isolated from a Graphene Oxide-Reducing Enrichment Culture.</title>
        <authorList>
            <person name="Xie L."/>
            <person name="Yoshida N."/>
            <person name="Ishii S."/>
            <person name="Meng L."/>
        </authorList>
    </citation>
    <scope>NUCLEOTIDE SEQUENCE [LARGE SCALE GENOMIC DNA]</scope>
    <source>
        <strain evidence="1 2">NIT-T3</strain>
    </source>
</reference>
<evidence type="ECO:0000313" key="1">
    <source>
        <dbReference type="EMBL" id="BCR05592.1"/>
    </source>
</evidence>
<accession>A0ABM8HYH4</accession>
<proteinExistence type="predicted"/>
<organism evidence="1 2">
    <name type="scientific">Desulfuromonas versatilis</name>
    <dbReference type="NCBI Taxonomy" id="2802975"/>
    <lineage>
        <taxon>Bacteria</taxon>
        <taxon>Pseudomonadati</taxon>
        <taxon>Thermodesulfobacteriota</taxon>
        <taxon>Desulfuromonadia</taxon>
        <taxon>Desulfuromonadales</taxon>
        <taxon>Desulfuromonadaceae</taxon>
        <taxon>Desulfuromonas</taxon>
    </lineage>
</organism>
<sequence length="208" mass="22920">MRGWKWIPGVLALGLLALVACTTTPKQPALLDPQYSQMNIRTVAILPVVFRDRAIDALFEYRIGEEIRWHARKVLGQKGYDAAFVEVTENRSFVRPFRPDESSPAQLANLVPTGSDAVLIIWVEHFLDAGGFPGHGDDGELAMGSIDPLEIYASADLIATSTRERVWSDQGYGRDSTVPSIGMQWWLPPLRLADSLFTTLPDAGAGKI</sequence>
<gene>
    <name evidence="1" type="ORF">DESUT3_26610</name>
</gene>
<evidence type="ECO:0008006" key="3">
    <source>
        <dbReference type="Google" id="ProtNLM"/>
    </source>
</evidence>
<reference evidence="1 2" key="1">
    <citation type="journal article" date="2016" name="C (Basel)">
        <title>Selective Growth of and Electricity Production by Marine Exoelectrogenic Bacteria in Self-Aggregated Hydrogel of Microbially Reduced Graphene Oxide.</title>
        <authorList>
            <person name="Yoshida N."/>
            <person name="Goto Y."/>
            <person name="Miyata Y."/>
        </authorList>
    </citation>
    <scope>NUCLEOTIDE SEQUENCE [LARGE SCALE GENOMIC DNA]</scope>
    <source>
        <strain evidence="1 2">NIT-T3</strain>
    </source>
</reference>